<evidence type="ECO:0000256" key="16">
    <source>
        <dbReference type="ARBA" id="ARBA00029893"/>
    </source>
</evidence>
<dbReference type="AlphaFoldDB" id="A0A0M0JBZ7"/>
<evidence type="ECO:0000256" key="1">
    <source>
        <dbReference type="ARBA" id="ARBA00001698"/>
    </source>
</evidence>
<comment type="similarity">
    <text evidence="5">Belongs to the CDS family.</text>
</comment>
<evidence type="ECO:0000256" key="4">
    <source>
        <dbReference type="ARBA" id="ARBA00005189"/>
    </source>
</evidence>
<evidence type="ECO:0000256" key="10">
    <source>
        <dbReference type="ARBA" id="ARBA00022695"/>
    </source>
</evidence>
<evidence type="ECO:0000256" key="8">
    <source>
        <dbReference type="ARBA" id="ARBA00022679"/>
    </source>
</evidence>
<feature type="compositionally biased region" description="Basic and acidic residues" evidence="19">
    <location>
        <begin position="1"/>
        <end position="19"/>
    </location>
</feature>
<dbReference type="EMBL" id="JWZX01003138">
    <property type="protein sequence ID" value="KOO23985.1"/>
    <property type="molecule type" value="Genomic_DNA"/>
</dbReference>
<keyword evidence="7" id="KW-0444">Lipid biosynthesis</keyword>
<dbReference type="GO" id="GO:0004605">
    <property type="term" value="F:phosphatidate cytidylyltransferase activity"/>
    <property type="evidence" value="ECO:0007669"/>
    <property type="project" value="UniProtKB-EC"/>
</dbReference>
<comment type="subcellular location">
    <subcellularLocation>
        <location evidence="2">Membrane</location>
        <topology evidence="2">Multi-pass membrane protein</topology>
    </subcellularLocation>
</comment>
<gene>
    <name evidence="21" type="ORF">Ctob_003411</name>
</gene>
<dbReference type="EC" id="2.7.7.41" evidence="6"/>
<dbReference type="InterPro" id="IPR016720">
    <property type="entry name" value="PC_Trfase_euk"/>
</dbReference>
<keyword evidence="22" id="KW-1185">Reference proteome</keyword>
<accession>A0A0M0JBZ7</accession>
<evidence type="ECO:0000256" key="14">
    <source>
        <dbReference type="ARBA" id="ARBA00023209"/>
    </source>
</evidence>
<feature type="transmembrane region" description="Helical" evidence="20">
    <location>
        <begin position="58"/>
        <end position="81"/>
    </location>
</feature>
<evidence type="ECO:0000256" key="12">
    <source>
        <dbReference type="ARBA" id="ARBA00023098"/>
    </source>
</evidence>
<evidence type="ECO:0000256" key="5">
    <source>
        <dbReference type="ARBA" id="ARBA00010185"/>
    </source>
</evidence>
<dbReference type="Pfam" id="PF01148">
    <property type="entry name" value="CTP_transf_1"/>
    <property type="match status" value="1"/>
</dbReference>
<evidence type="ECO:0000256" key="3">
    <source>
        <dbReference type="ARBA" id="ARBA00005119"/>
    </source>
</evidence>
<feature type="transmembrane region" description="Helical" evidence="20">
    <location>
        <begin position="197"/>
        <end position="216"/>
    </location>
</feature>
<keyword evidence="15" id="KW-1208">Phospholipid metabolism</keyword>
<evidence type="ECO:0000256" key="2">
    <source>
        <dbReference type="ARBA" id="ARBA00004141"/>
    </source>
</evidence>
<evidence type="ECO:0000256" key="15">
    <source>
        <dbReference type="ARBA" id="ARBA00023264"/>
    </source>
</evidence>
<evidence type="ECO:0000256" key="17">
    <source>
        <dbReference type="ARBA" id="ARBA00032396"/>
    </source>
</evidence>
<keyword evidence="12" id="KW-0443">Lipid metabolism</keyword>
<dbReference type="PANTHER" id="PTHR13773:SF8">
    <property type="entry name" value="PHOSPHATIDATE CYTIDYLYLTRANSFERASE, PHOTORECEPTOR-SPECIFIC"/>
    <property type="match status" value="1"/>
</dbReference>
<evidence type="ECO:0000256" key="20">
    <source>
        <dbReference type="SAM" id="Phobius"/>
    </source>
</evidence>
<reference evidence="22" key="1">
    <citation type="journal article" date="2015" name="PLoS Genet.">
        <title>Genome Sequence and Transcriptome Analyses of Chrysochromulina tobin: Metabolic Tools for Enhanced Algal Fitness in the Prominent Order Prymnesiales (Haptophyceae).</title>
        <authorList>
            <person name="Hovde B.T."/>
            <person name="Deodato C.R."/>
            <person name="Hunsperger H.M."/>
            <person name="Ryken S.A."/>
            <person name="Yost W."/>
            <person name="Jha R.K."/>
            <person name="Patterson J."/>
            <person name="Monnat R.J. Jr."/>
            <person name="Barlow S.B."/>
            <person name="Starkenburg S.R."/>
            <person name="Cattolico R.A."/>
        </authorList>
    </citation>
    <scope>NUCLEOTIDE SEQUENCE</scope>
    <source>
        <strain evidence="22">CCMP291</strain>
    </source>
</reference>
<dbReference type="GO" id="GO:0005789">
    <property type="term" value="C:endoplasmic reticulum membrane"/>
    <property type="evidence" value="ECO:0007669"/>
    <property type="project" value="TreeGrafter"/>
</dbReference>
<evidence type="ECO:0000313" key="21">
    <source>
        <dbReference type="EMBL" id="KOO23985.1"/>
    </source>
</evidence>
<feature type="transmembrane region" description="Helical" evidence="20">
    <location>
        <begin position="340"/>
        <end position="362"/>
    </location>
</feature>
<sequence>MSSGELRRRTASKILRDTSESELSDGGYTETDEKPPEKENPKEHSKGDKKLAKIVKRLVFGTLLLFMLCGIIAAGHLWTLFFVRTAGFELARPYPRMVVLIQVAMFRELVNVRYSLRRFKEIPLFRTSQWGWFYACLIFSYGQSFKGPGRAQLIQSQLILSLLPYLDVVSLMLYSLLLVGTVLTLRSGLYKYQMGQLAWTISIVVITVVQVHSFSANVLAGLFWFLFPVSLVICNDSMAYFCGMGFGRKFIKRPFLGALSPNKTWEGFIGGGICTVVFAFITPPFYPTALICPCEELKLLGGWVFRHSCEMPSTFTPHVYVLPGWLPGWLLPASVTLLPIQLHALVLGLFASLVAPFGGFFASGIKRAYNLDDFASIIPGHGGVYDRVDCQLIMGLATQTYYATFIQGSLLSAKIVVQLALALPEEERLVVFESLGAALKKQGYVLPAIR</sequence>
<keyword evidence="10 21" id="KW-0548">Nucleotidyltransferase</keyword>
<comment type="pathway">
    <text evidence="4">Lipid metabolism.</text>
</comment>
<organism evidence="21 22">
    <name type="scientific">Chrysochromulina tobinii</name>
    <dbReference type="NCBI Taxonomy" id="1460289"/>
    <lineage>
        <taxon>Eukaryota</taxon>
        <taxon>Haptista</taxon>
        <taxon>Haptophyta</taxon>
        <taxon>Prymnesiophyceae</taxon>
        <taxon>Prymnesiales</taxon>
        <taxon>Chrysochromulinaceae</taxon>
        <taxon>Chrysochromulina</taxon>
    </lineage>
</organism>
<feature type="compositionally biased region" description="Basic and acidic residues" evidence="19">
    <location>
        <begin position="31"/>
        <end position="46"/>
    </location>
</feature>
<keyword evidence="14" id="KW-0594">Phospholipid biosynthesis</keyword>
<protein>
    <recommendedName>
        <fullName evidence="6">phosphatidate cytidylyltransferase</fullName>
        <ecNumber evidence="6">2.7.7.41</ecNumber>
    </recommendedName>
    <alternativeName>
        <fullName evidence="16">CDP-diacylglycerol synthase</fullName>
    </alternativeName>
    <alternativeName>
        <fullName evidence="17">CDP-diglyceride pyrophosphorylase</fullName>
    </alternativeName>
    <alternativeName>
        <fullName evidence="18">CDP-diglyceride synthase</fullName>
    </alternativeName>
</protein>
<evidence type="ECO:0000256" key="11">
    <source>
        <dbReference type="ARBA" id="ARBA00022989"/>
    </source>
</evidence>
<keyword evidence="8 21" id="KW-0808">Transferase</keyword>
<evidence type="ECO:0000313" key="22">
    <source>
        <dbReference type="Proteomes" id="UP000037460"/>
    </source>
</evidence>
<evidence type="ECO:0000256" key="19">
    <source>
        <dbReference type="SAM" id="MobiDB-lite"/>
    </source>
</evidence>
<dbReference type="Proteomes" id="UP000037460">
    <property type="component" value="Unassembled WGS sequence"/>
</dbReference>
<evidence type="ECO:0000256" key="6">
    <source>
        <dbReference type="ARBA" id="ARBA00012487"/>
    </source>
</evidence>
<feature type="transmembrane region" description="Helical" evidence="20">
    <location>
        <begin position="222"/>
        <end position="246"/>
    </location>
</feature>
<keyword evidence="13 20" id="KW-0472">Membrane</keyword>
<dbReference type="PANTHER" id="PTHR13773">
    <property type="entry name" value="PHOSPHATIDATE CYTIDYLYLTRANSFERASE"/>
    <property type="match status" value="1"/>
</dbReference>
<keyword evidence="9 20" id="KW-0812">Transmembrane</keyword>
<dbReference type="UniPathway" id="UPA00557">
    <property type="reaction ID" value="UER00614"/>
</dbReference>
<feature type="transmembrane region" description="Helical" evidence="20">
    <location>
        <begin position="267"/>
        <end position="286"/>
    </location>
</feature>
<keyword evidence="11 20" id="KW-1133">Transmembrane helix</keyword>
<name>A0A0M0JBZ7_9EUKA</name>
<dbReference type="OrthoDB" id="10260889at2759"/>
<evidence type="ECO:0000256" key="18">
    <source>
        <dbReference type="ARBA" id="ARBA00033406"/>
    </source>
</evidence>
<evidence type="ECO:0000256" key="13">
    <source>
        <dbReference type="ARBA" id="ARBA00023136"/>
    </source>
</evidence>
<evidence type="ECO:0000256" key="7">
    <source>
        <dbReference type="ARBA" id="ARBA00022516"/>
    </source>
</evidence>
<comment type="catalytic activity">
    <reaction evidence="1">
        <text>a 1,2-diacyl-sn-glycero-3-phosphate + CTP + H(+) = a CDP-1,2-diacyl-sn-glycerol + diphosphate</text>
        <dbReference type="Rhea" id="RHEA:16229"/>
        <dbReference type="ChEBI" id="CHEBI:15378"/>
        <dbReference type="ChEBI" id="CHEBI:33019"/>
        <dbReference type="ChEBI" id="CHEBI:37563"/>
        <dbReference type="ChEBI" id="CHEBI:58332"/>
        <dbReference type="ChEBI" id="CHEBI:58608"/>
        <dbReference type="EC" id="2.7.7.41"/>
    </reaction>
</comment>
<comment type="caution">
    <text evidence="21">The sequence shown here is derived from an EMBL/GenBank/DDBJ whole genome shotgun (WGS) entry which is preliminary data.</text>
</comment>
<feature type="transmembrane region" description="Helical" evidence="20">
    <location>
        <begin position="162"/>
        <end position="185"/>
    </location>
</feature>
<comment type="pathway">
    <text evidence="3">Phospholipid metabolism; CDP-diacylglycerol biosynthesis; CDP-diacylglycerol from sn-glycerol 3-phosphate: step 3/3.</text>
</comment>
<feature type="region of interest" description="Disordered" evidence="19">
    <location>
        <begin position="1"/>
        <end position="46"/>
    </location>
</feature>
<evidence type="ECO:0000256" key="9">
    <source>
        <dbReference type="ARBA" id="ARBA00022692"/>
    </source>
</evidence>
<dbReference type="GO" id="GO:0016024">
    <property type="term" value="P:CDP-diacylglycerol biosynthetic process"/>
    <property type="evidence" value="ECO:0007669"/>
    <property type="project" value="UniProtKB-UniPathway"/>
</dbReference>
<proteinExistence type="inferred from homology"/>